<comment type="caution">
    <text evidence="1">The sequence shown here is derived from an EMBL/GenBank/DDBJ whole genome shotgun (WGS) entry which is preliminary data.</text>
</comment>
<accession>A0ACB7VQU9</accession>
<name>A0ACB7VQU9_DIOAL</name>
<reference evidence="2" key="1">
    <citation type="journal article" date="2022" name="Nat. Commun.">
        <title>Chromosome evolution and the genetic basis of agronomically important traits in greater yam.</title>
        <authorList>
            <person name="Bredeson J.V."/>
            <person name="Lyons J.B."/>
            <person name="Oniyinde I.O."/>
            <person name="Okereke N.R."/>
            <person name="Kolade O."/>
            <person name="Nnabue I."/>
            <person name="Nwadili C.O."/>
            <person name="Hribova E."/>
            <person name="Parker M."/>
            <person name="Nwogha J."/>
            <person name="Shu S."/>
            <person name="Carlson J."/>
            <person name="Kariba R."/>
            <person name="Muthemba S."/>
            <person name="Knop K."/>
            <person name="Barton G.J."/>
            <person name="Sherwood A.V."/>
            <person name="Lopez-Montes A."/>
            <person name="Asiedu R."/>
            <person name="Jamnadass R."/>
            <person name="Muchugi A."/>
            <person name="Goodstein D."/>
            <person name="Egesi C.N."/>
            <person name="Featherston J."/>
            <person name="Asfaw A."/>
            <person name="Simpson G.G."/>
            <person name="Dolezel J."/>
            <person name="Hendre P.S."/>
            <person name="Van Deynze A."/>
            <person name="Kumar P.L."/>
            <person name="Obidiegwu J.E."/>
            <person name="Bhattacharjee R."/>
            <person name="Rokhsar D.S."/>
        </authorList>
    </citation>
    <scope>NUCLEOTIDE SEQUENCE [LARGE SCALE GENOMIC DNA]</scope>
    <source>
        <strain evidence="2">cv. TDa95/00328</strain>
    </source>
</reference>
<keyword evidence="2" id="KW-1185">Reference proteome</keyword>
<dbReference type="Proteomes" id="UP000827976">
    <property type="component" value="Chromosome 7"/>
</dbReference>
<organism evidence="1 2">
    <name type="scientific">Dioscorea alata</name>
    <name type="common">Purple yam</name>
    <dbReference type="NCBI Taxonomy" id="55571"/>
    <lineage>
        <taxon>Eukaryota</taxon>
        <taxon>Viridiplantae</taxon>
        <taxon>Streptophyta</taxon>
        <taxon>Embryophyta</taxon>
        <taxon>Tracheophyta</taxon>
        <taxon>Spermatophyta</taxon>
        <taxon>Magnoliopsida</taxon>
        <taxon>Liliopsida</taxon>
        <taxon>Dioscoreales</taxon>
        <taxon>Dioscoreaceae</taxon>
        <taxon>Dioscorea</taxon>
    </lineage>
</organism>
<evidence type="ECO:0000313" key="2">
    <source>
        <dbReference type="Proteomes" id="UP000827976"/>
    </source>
</evidence>
<proteinExistence type="predicted"/>
<protein>
    <submittedName>
        <fullName evidence="1">FHY3/FAR1 family protein</fullName>
    </submittedName>
</protein>
<evidence type="ECO:0000313" key="1">
    <source>
        <dbReference type="EMBL" id="KAH7676924.1"/>
    </source>
</evidence>
<sequence length="517" mass="61056">MFVEEHNHILATPRKCHLLPSHRKIDESQIGLIDKMSQSSIRTNLMMKYFSEESQGSQNVGFIELDARNYMRTRRKIEFSVGDSQWLLDYMNSMQIKNPHFFYVIQLNVDGKLTSIFWSDARCRMDYSYFGDVVCLDPTYGINKYGMPFIPIVGVNHHLQTILFGCALVLDETEYLFIWVLENWLQAMKGCHPKVILTDQDSAITGAIAQVLPRTIHRYCLWHSFQNAKRNLSKLFKRGSKFGKDLSYCARFLETIEDFEIKWNELLAKYDLKENDWMLRMYRKRQQWVPVYSRDFFCAYMSTTQRSESINKFFKWFLSKIMMLMDFVQGVEKALIKSQEKEIETDFKMNNVHPYLMLHMPIEEEASKLYTPAMFTKFQEELLGSLCYRCEKIEDNEGIAIYKYWILERDVKLVKICFASSLLVSCTCYKFEFTRLLCRHILKVFIVANVDNIPSEYKLKCWTRDAKYGKVFDENDQRIEEDCQAHLTLRYSSLSHKASKIATKGSCSIEVYKVVMH</sequence>
<gene>
    <name evidence="1" type="ORF">IHE45_07G048800</name>
</gene>
<dbReference type="EMBL" id="CM037017">
    <property type="protein sequence ID" value="KAH7676924.1"/>
    <property type="molecule type" value="Genomic_DNA"/>
</dbReference>